<dbReference type="Proteomes" id="UP000002376">
    <property type="component" value="Chromosome"/>
</dbReference>
<gene>
    <name evidence="3" type="ordered locus">Tagg_0675</name>
</gene>
<evidence type="ECO:0000256" key="1">
    <source>
        <dbReference type="SAM" id="Coils"/>
    </source>
</evidence>
<evidence type="ECO:0000313" key="3">
    <source>
        <dbReference type="EMBL" id="ADG90948.1"/>
    </source>
</evidence>
<dbReference type="HOGENOM" id="CLU_481149_0_0_2"/>
<dbReference type="STRING" id="633148.Tagg_0675"/>
<feature type="transmembrane region" description="Helical" evidence="2">
    <location>
        <begin position="534"/>
        <end position="556"/>
    </location>
</feature>
<accession>D5U1E8</accession>
<keyword evidence="2" id="KW-0472">Membrane</keyword>
<reference key="3">
    <citation type="submission" date="2010-02" db="EMBL/GenBank/DDBJ databases">
        <title>Complete genome sequence of Thermosphaera aggregans type strain (M11TL).</title>
        <authorList>
            <consortium name="US DOE Joint Genome Institute (JGI-PGF)"/>
            <person name="Spring S."/>
            <person name="Lapidus A."/>
            <person name="Munk C."/>
            <person name="Schroeder M."/>
            <person name="Glavina Del Rio T."/>
            <person name="Tice H."/>
            <person name="Copeland A."/>
            <person name="Cheng J.-F."/>
            <person name="Lucas S."/>
            <person name="Chen F."/>
            <person name="Nolan M."/>
            <person name="Bruce D."/>
            <person name="Goodwin L."/>
            <person name="Pitluck S."/>
            <person name="Ivanova N."/>
            <person name="Mavromatis K."/>
            <person name="Ovchinnikova G."/>
            <person name="Pati A."/>
            <person name="Chen A."/>
            <person name="Palaniappan K."/>
            <person name="Land M."/>
            <person name="Hauser L."/>
            <person name="Chang Y.-J."/>
            <person name="Jeffries C.C."/>
            <person name="Brettin T."/>
            <person name="Detter J.C."/>
            <person name="Tapia R."/>
            <person name="Han C."/>
            <person name="Chain P."/>
            <person name="Heimerl T."/>
            <person name="Weik F."/>
            <person name="Goker M."/>
            <person name="Rachel R."/>
            <person name="Bristow J."/>
            <person name="Eisen J.A."/>
            <person name="Markowitz V."/>
            <person name="Hugenholtz P."/>
            <person name="Kyrpides N.C."/>
            <person name="Klenk H.-P."/>
        </authorList>
    </citation>
    <scope>NUCLEOTIDE SEQUENCE</scope>
    <source>
        <strain>DSM 11486</strain>
    </source>
</reference>
<protein>
    <submittedName>
        <fullName evidence="3">Uncharacterized protein</fullName>
    </submittedName>
</protein>
<organism evidence="3 4">
    <name type="scientific">Thermosphaera aggregans (strain DSM 11486 / M11TL)</name>
    <dbReference type="NCBI Taxonomy" id="633148"/>
    <lineage>
        <taxon>Archaea</taxon>
        <taxon>Thermoproteota</taxon>
        <taxon>Thermoprotei</taxon>
        <taxon>Desulfurococcales</taxon>
        <taxon>Desulfurococcaceae</taxon>
        <taxon>Thermosphaera</taxon>
    </lineage>
</organism>
<keyword evidence="2" id="KW-1133">Transmembrane helix</keyword>
<evidence type="ECO:0000313" key="4">
    <source>
        <dbReference type="Proteomes" id="UP000002376"/>
    </source>
</evidence>
<sequence>MVNRMPKGLVGTLVLVIIIALLSNPLLVHGNSVGELLAIYLPGLAKDEALYIASLLNTTDYGVSQVTPLPPYDYNLFMYGFLTGELYVYDKIPLNESHVLLQGAPYLWLEVLDQDLLNAIWGNVSLINIPMINPANHSNSLNPFYNTFAKKLNPFIATIRINESIEWIELNTSVTVVVENEKVKILLNYYNISLSIDQSLKSSNEVKISVNETKGVEPGDYYIKFYMVSKNETHITIFFPGTISSKGWLSAPLGEVTGTLPLWFLYQEWFGDELDSEALAWWFNESLKAFEKVLNTTLSRSNLHVHIIYNPYLLFTEKMSFRLNSTELRLRVCESVARVISAFLERNPNSLLILINPFQITGHPLISPPGVRLMPGVYNVTGNLTNLYEYLSSLGGINYTLLNKGIEQYFIVNTPELEGVGNGLIFYTPATFLTERNIESIHVSNLVHYLFSLSTYYNPSIGGLIDLLNLKNSVISGLNATINELQSRINELNVTVSNLREELSTCQSINANLSTRILMVEEELKKAEELRTQAYVFITTGLIGLVIIALGLSFIVGRNFFSKQRS</sequence>
<name>D5U1E8_THEAM</name>
<keyword evidence="2" id="KW-0812">Transmembrane</keyword>
<dbReference type="Gene3D" id="1.20.5.1000">
    <property type="entry name" value="arf6 gtpase in complex with a specific effector, jip4"/>
    <property type="match status" value="1"/>
</dbReference>
<reference evidence="4" key="2">
    <citation type="journal article" date="2010" name="Stand. Genomic Sci.">
        <title>Complete genome sequence of Thermosphaera aggregans type strain (M11TLT).</title>
        <authorList>
            <person name="Spring S."/>
            <person name="Rachel R."/>
            <person name="Lapidus A."/>
            <person name="Davenport K."/>
            <person name="Tice H."/>
            <person name="Copeland A."/>
            <person name="Cheng J.-F."/>
            <person name="Lucas S."/>
            <person name="Chen F."/>
            <person name="Nolan M."/>
            <person name="Bruce D."/>
            <person name="Goodwin L."/>
            <person name="Pitluck S."/>
            <person name="Ivanova N."/>
            <person name="Mavromatis K."/>
            <person name="Ovchinnikova G."/>
            <person name="Pati A."/>
            <person name="Chen A."/>
            <person name="Palaniappan K."/>
            <person name="Land M."/>
            <person name="Hauser L."/>
            <person name="Chang Y.-J."/>
            <person name="Jeffries C.C."/>
            <person name="Brettin T."/>
            <person name="Detter J.C."/>
            <person name="Tapia R."/>
            <person name="Han C."/>
            <person name="Heimerl T."/>
            <person name="Weikl F."/>
            <person name="Brambilla E."/>
            <person name="Goker M."/>
            <person name="Bristow J."/>
            <person name="Eisen J.A."/>
            <person name="Markowitz V."/>
            <person name="Hugenholtz P."/>
            <person name="Kyrpides N.C."/>
            <person name="Klenk H.-P."/>
        </authorList>
    </citation>
    <scope>NUCLEOTIDE SEQUENCE [LARGE SCALE GENOMIC DNA]</scope>
    <source>
        <strain evidence="4">DSM 11486 / M11TL</strain>
    </source>
</reference>
<keyword evidence="4" id="KW-1185">Reference proteome</keyword>
<reference evidence="3 4" key="1">
    <citation type="journal article" date="2010" name="Stand. Genomic Sci.">
        <title>Complete genome sequence of Thermosphaera aggregans type strain (M11TL).</title>
        <authorList>
            <person name="Spring S."/>
            <person name="Rachel R."/>
            <person name="Lapidus A."/>
            <person name="Davenport K."/>
            <person name="Tice H."/>
            <person name="Copeland A."/>
            <person name="Cheng J.F."/>
            <person name="Lucas S."/>
            <person name="Chen F."/>
            <person name="Nolan M."/>
            <person name="Bruce D."/>
            <person name="Goodwin L."/>
            <person name="Pitluck S."/>
            <person name="Ivanova N."/>
            <person name="Mavromatis K."/>
            <person name="Ovchinnikova G."/>
            <person name="Pati A."/>
            <person name="Chen A."/>
            <person name="Palaniappan K."/>
            <person name="Land M."/>
            <person name="Hauser L."/>
            <person name="Chang Y.J."/>
            <person name="Jeffries C.C."/>
            <person name="Brettin T."/>
            <person name="Detter J.C."/>
            <person name="Tapia R."/>
            <person name="Han C."/>
            <person name="Heimerl T."/>
            <person name="Weikl F."/>
            <person name="Brambilla E."/>
            <person name="Goker M."/>
            <person name="Bristow J."/>
            <person name="Eisen J.A."/>
            <person name="Markowitz V."/>
            <person name="Hugenholtz P."/>
            <person name="Kyrpides N.C."/>
            <person name="Klenk H.P."/>
        </authorList>
    </citation>
    <scope>NUCLEOTIDE SEQUENCE [LARGE SCALE GENOMIC DNA]</scope>
    <source>
        <strain evidence="4">DSM 11486 / M11TL</strain>
    </source>
</reference>
<keyword evidence="1" id="KW-0175">Coiled coil</keyword>
<proteinExistence type="predicted"/>
<dbReference type="EMBL" id="CP001939">
    <property type="protein sequence ID" value="ADG90948.1"/>
    <property type="molecule type" value="Genomic_DNA"/>
</dbReference>
<evidence type="ECO:0000256" key="2">
    <source>
        <dbReference type="SAM" id="Phobius"/>
    </source>
</evidence>
<feature type="coiled-coil region" evidence="1">
    <location>
        <begin position="475"/>
        <end position="530"/>
    </location>
</feature>
<dbReference type="AlphaFoldDB" id="D5U1E8"/>
<dbReference type="KEGG" id="tag:Tagg_0675"/>
<dbReference type="eggNOG" id="arCOG10275">
    <property type="taxonomic scope" value="Archaea"/>
</dbReference>